<dbReference type="EMBL" id="LR743507">
    <property type="protein sequence ID" value="CAA2105563.1"/>
    <property type="molecule type" value="Genomic_DNA"/>
</dbReference>
<name>A0A679J3I0_VARPD</name>
<sequence length="45" mass="4634">MNPVATEDSVLDTKPRSLWHALGDLAVSAIVVTAVALIVSFIAAA</sequence>
<accession>A0A679J3I0</accession>
<proteinExistence type="predicted"/>
<dbReference type="AlphaFoldDB" id="A0A679J3I0"/>
<dbReference type="RefSeq" id="WP_339090906.1">
    <property type="nucleotide sequence ID" value="NZ_LR743507.1"/>
</dbReference>
<keyword evidence="1" id="KW-0472">Membrane</keyword>
<evidence type="ECO:0000313" key="2">
    <source>
        <dbReference type="EMBL" id="CAA2105563.1"/>
    </source>
</evidence>
<gene>
    <name evidence="2" type="ORF">VVAX_03317</name>
</gene>
<reference evidence="2" key="1">
    <citation type="submission" date="2019-12" db="EMBL/GenBank/DDBJ databases">
        <authorList>
            <person name="Cremers G."/>
        </authorList>
    </citation>
    <scope>NUCLEOTIDE SEQUENCE</scope>
    <source>
        <strain evidence="2">Vvax</strain>
    </source>
</reference>
<protein>
    <submittedName>
        <fullName evidence="2">Uncharacterized protein</fullName>
    </submittedName>
</protein>
<organism evidence="2">
    <name type="scientific">Variovorax paradoxus</name>
    <dbReference type="NCBI Taxonomy" id="34073"/>
    <lineage>
        <taxon>Bacteria</taxon>
        <taxon>Pseudomonadati</taxon>
        <taxon>Pseudomonadota</taxon>
        <taxon>Betaproteobacteria</taxon>
        <taxon>Burkholderiales</taxon>
        <taxon>Comamonadaceae</taxon>
        <taxon>Variovorax</taxon>
    </lineage>
</organism>
<keyword evidence="1" id="KW-1133">Transmembrane helix</keyword>
<evidence type="ECO:0000256" key="1">
    <source>
        <dbReference type="SAM" id="Phobius"/>
    </source>
</evidence>
<keyword evidence="1" id="KW-0812">Transmembrane</keyword>
<feature type="transmembrane region" description="Helical" evidence="1">
    <location>
        <begin position="25"/>
        <end position="44"/>
    </location>
</feature>